<keyword evidence="2" id="KW-0865">Zymogen</keyword>
<evidence type="ECO:0000313" key="6">
    <source>
        <dbReference type="Proteomes" id="UP000007054"/>
    </source>
</evidence>
<dbReference type="BioCyc" id="RCHA213810:RUM_RS01055-MONOMER"/>
<keyword evidence="4" id="KW-0670">Pyruvate</keyword>
<evidence type="ECO:0000256" key="4">
    <source>
        <dbReference type="ARBA" id="ARBA00023317"/>
    </source>
</evidence>
<dbReference type="GeneID" id="83155060"/>
<accession>D4LA28</accession>
<evidence type="ECO:0000256" key="2">
    <source>
        <dbReference type="ARBA" id="ARBA00023145"/>
    </source>
</evidence>
<dbReference type="RefSeq" id="WP_015557380.1">
    <property type="nucleotide sequence ID" value="NC_021039.1"/>
</dbReference>
<dbReference type="PATRIC" id="fig|213810.4.peg.75"/>
<dbReference type="HOGENOM" id="CLU_029061_2_2_9"/>
<dbReference type="Proteomes" id="UP000007054">
    <property type="component" value="Chromosome"/>
</dbReference>
<keyword evidence="1" id="KW-0210">Decarboxylase</keyword>
<protein>
    <submittedName>
        <fullName evidence="5">Phosphatidylserine decarboxylase</fullName>
        <ecNumber evidence="5">4.1.1.65</ecNumber>
    </submittedName>
</protein>
<dbReference type="PANTHER" id="PTHR10067">
    <property type="entry name" value="PHOSPHATIDYLSERINE DECARBOXYLASE"/>
    <property type="match status" value="1"/>
</dbReference>
<dbReference type="AlphaFoldDB" id="D4LA28"/>
<keyword evidence="3 5" id="KW-0456">Lyase</keyword>
<sequence>MGIIRRRDGSQTVTDETQDRALAFLYRTAPGRSLLKLLVQPWVSALGGAALDHPLSTVLIPGFVRHFQMDLSDYQKETYRSYNAFFTRQIRPEARPVDPDPAALISPCDAKLTVYPITPDSCFPIKQSLYRTGDLLGCHRLARRFAGGQCLIFRLTVEDYHRYCYPEDGVKSRNRLLGSELHTVNPIALEGYNIYKRNCRSACLIRTAHLGTIAMIEVGALMVGKIVNHHGAGNVRRGAEKGMFRFGGSTVVVLLQKDAAVLDPDILQNSAEGVETAVHYGERIGTAQQCSHCLDKQGAV</sequence>
<dbReference type="GO" id="GO:0008654">
    <property type="term" value="P:phospholipid biosynthetic process"/>
    <property type="evidence" value="ECO:0007669"/>
    <property type="project" value="InterPro"/>
</dbReference>
<evidence type="ECO:0000256" key="3">
    <source>
        <dbReference type="ARBA" id="ARBA00023239"/>
    </source>
</evidence>
<organism evidence="5 6">
    <name type="scientific">Ruminococcus champanellensis (strain DSM 18848 / JCM 17042 / KCTC 15320 / 18P13)</name>
    <dbReference type="NCBI Taxonomy" id="213810"/>
    <lineage>
        <taxon>Bacteria</taxon>
        <taxon>Bacillati</taxon>
        <taxon>Bacillota</taxon>
        <taxon>Clostridia</taxon>
        <taxon>Eubacteriales</taxon>
        <taxon>Oscillospiraceae</taxon>
        <taxon>Ruminococcus</taxon>
    </lineage>
</organism>
<keyword evidence="6" id="KW-1185">Reference proteome</keyword>
<dbReference type="GO" id="GO:0004609">
    <property type="term" value="F:phosphatidylserine decarboxylase activity"/>
    <property type="evidence" value="ECO:0007669"/>
    <property type="project" value="UniProtKB-EC"/>
</dbReference>
<reference evidence="5" key="1">
    <citation type="submission" date="2010-03" db="EMBL/GenBank/DDBJ databases">
        <title>The genome sequence of Ruminococcus sp. 18P13.</title>
        <authorList>
            <consortium name="metaHIT consortium -- http://www.metahit.eu/"/>
            <person name="Pajon A."/>
            <person name="Turner K."/>
            <person name="Parkhill J."/>
            <person name="Bernalier A."/>
        </authorList>
    </citation>
    <scope>NUCLEOTIDE SEQUENCE [LARGE SCALE GENOMIC DNA]</scope>
    <source>
        <strain evidence="5">Type strain: 18P13</strain>
    </source>
</reference>
<dbReference type="EMBL" id="FP929052">
    <property type="protein sequence ID" value="CBL16473.1"/>
    <property type="molecule type" value="Genomic_DNA"/>
</dbReference>
<evidence type="ECO:0000256" key="1">
    <source>
        <dbReference type="ARBA" id="ARBA00022793"/>
    </source>
</evidence>
<evidence type="ECO:0000313" key="5">
    <source>
        <dbReference type="EMBL" id="CBL16473.1"/>
    </source>
</evidence>
<dbReference type="Pfam" id="PF02666">
    <property type="entry name" value="PS_Dcarbxylase"/>
    <property type="match status" value="1"/>
</dbReference>
<dbReference type="KEGG" id="rch:RUM_02250"/>
<dbReference type="EC" id="4.1.1.65" evidence="5"/>
<dbReference type="STRING" id="213810.RUM_02250"/>
<name>D4LA28_RUMC1</name>
<reference evidence="5" key="2">
    <citation type="submission" date="2010-03" db="EMBL/GenBank/DDBJ databases">
        <authorList>
            <person name="Pajon A."/>
        </authorList>
    </citation>
    <scope>NUCLEOTIDE SEQUENCE</scope>
    <source>
        <strain evidence="5">Type strain: 18P13</strain>
    </source>
</reference>
<gene>
    <name evidence="5" type="ordered locus">RUM_02250</name>
</gene>
<proteinExistence type="predicted"/>
<dbReference type="InterPro" id="IPR003817">
    <property type="entry name" value="PS_Dcarbxylase"/>
</dbReference>